<evidence type="ECO:0000313" key="2">
    <source>
        <dbReference type="EMBL" id="CBX29909.1"/>
    </source>
</evidence>
<evidence type="ECO:0000313" key="1">
    <source>
        <dbReference type="EMBL" id="CBX29903.1"/>
    </source>
</evidence>
<organism evidence="1">
    <name type="scientific">uncultured Desulfobacterium sp</name>
    <dbReference type="NCBI Taxonomy" id="201089"/>
    <lineage>
        <taxon>Bacteria</taxon>
        <taxon>Pseudomonadati</taxon>
        <taxon>Thermodesulfobacteriota</taxon>
        <taxon>Desulfobacteria</taxon>
        <taxon>Desulfobacterales</taxon>
        <taxon>Desulfobacteriaceae</taxon>
        <taxon>Desulfobacterium</taxon>
        <taxon>environmental samples</taxon>
    </lineage>
</organism>
<protein>
    <submittedName>
        <fullName evidence="1">Uncharacterized protein</fullName>
    </submittedName>
</protein>
<reference evidence="1" key="1">
    <citation type="journal article" date="2011" name="Environ. Microbiol.">
        <title>Genomic insights into the metabolic potential of the polycyclic aromatic hydrocarbon degrading sulfate-reducing Deltaproteobacterium N47.</title>
        <authorList>
            <person name="Bergmann F."/>
            <person name="Selesi D."/>
            <person name="Weinmaier T."/>
            <person name="Tischler P."/>
            <person name="Rattei T."/>
            <person name="Meckenstock R.U."/>
        </authorList>
    </citation>
    <scope>NUCLEOTIDE SEQUENCE</scope>
</reference>
<dbReference type="EMBL" id="FR695873">
    <property type="protein sequence ID" value="CBX29903.1"/>
    <property type="molecule type" value="Genomic_DNA"/>
</dbReference>
<gene>
    <name evidence="1" type="ORF">N47_F15980</name>
    <name evidence="2" type="ORF">N47_F16040</name>
</gene>
<proteinExistence type="predicted"/>
<sequence>MNTETRPISEISRRATHILFKEMGVVETIRFLNQFSVGRGDYTKEREKWLGDISLDDAISQIKAGKK</sequence>
<name>E1YH59_9BACT</name>
<accession>E1YH59</accession>
<dbReference type="EMBL" id="FR695873">
    <property type="protein sequence ID" value="CBX29909.1"/>
    <property type="molecule type" value="Genomic_DNA"/>
</dbReference>
<dbReference type="AlphaFoldDB" id="E1YH59"/>